<dbReference type="GO" id="GO:0030170">
    <property type="term" value="F:pyridoxal phosphate binding"/>
    <property type="evidence" value="ECO:0007669"/>
    <property type="project" value="InterPro"/>
</dbReference>
<dbReference type="NCBIfam" id="NF002325">
    <property type="entry name" value="PRK01278.1"/>
    <property type="match status" value="1"/>
</dbReference>
<dbReference type="Proteomes" id="UP000198660">
    <property type="component" value="Unassembled WGS sequence"/>
</dbReference>
<organism evidence="6 7">
    <name type="scientific">Marininema halotolerans</name>
    <dbReference type="NCBI Taxonomy" id="1155944"/>
    <lineage>
        <taxon>Bacteria</taxon>
        <taxon>Bacillati</taxon>
        <taxon>Bacillota</taxon>
        <taxon>Bacilli</taxon>
        <taxon>Bacillales</taxon>
        <taxon>Thermoactinomycetaceae</taxon>
        <taxon>Marininema</taxon>
    </lineage>
</organism>
<dbReference type="AlphaFoldDB" id="A0A1I6RGA2"/>
<keyword evidence="3 6" id="KW-0808">Transferase</keyword>
<evidence type="ECO:0000313" key="7">
    <source>
        <dbReference type="Proteomes" id="UP000198660"/>
    </source>
</evidence>
<dbReference type="GO" id="GO:0042802">
    <property type="term" value="F:identical protein binding"/>
    <property type="evidence" value="ECO:0007669"/>
    <property type="project" value="TreeGrafter"/>
</dbReference>
<keyword evidence="4 5" id="KW-0663">Pyridoxal phosphate</keyword>
<dbReference type="Pfam" id="PF00202">
    <property type="entry name" value="Aminotran_3"/>
    <property type="match status" value="1"/>
</dbReference>
<evidence type="ECO:0000256" key="2">
    <source>
        <dbReference type="ARBA" id="ARBA00022576"/>
    </source>
</evidence>
<keyword evidence="2 6" id="KW-0032">Aminotransferase</keyword>
<dbReference type="CDD" id="cd00610">
    <property type="entry name" value="OAT_like"/>
    <property type="match status" value="1"/>
</dbReference>
<reference evidence="7" key="1">
    <citation type="submission" date="2016-10" db="EMBL/GenBank/DDBJ databases">
        <authorList>
            <person name="Varghese N."/>
            <person name="Submissions S."/>
        </authorList>
    </citation>
    <scope>NUCLEOTIDE SEQUENCE [LARGE SCALE GENOMIC DNA]</scope>
    <source>
        <strain evidence="7">DSM 45789</strain>
    </source>
</reference>
<comment type="cofactor">
    <cofactor evidence="1">
        <name>pyridoxal 5'-phosphate</name>
        <dbReference type="ChEBI" id="CHEBI:597326"/>
    </cofactor>
</comment>
<accession>A0A1I6RGA2</accession>
<comment type="similarity">
    <text evidence="5">Belongs to the class-III pyridoxal-phosphate-dependent aminotransferase family.</text>
</comment>
<dbReference type="PROSITE" id="PS00600">
    <property type="entry name" value="AA_TRANSFER_CLASS_3"/>
    <property type="match status" value="1"/>
</dbReference>
<gene>
    <name evidence="6" type="ORF">SAMN05444972_10571</name>
</gene>
<evidence type="ECO:0000313" key="6">
    <source>
        <dbReference type="EMBL" id="SFS63732.1"/>
    </source>
</evidence>
<keyword evidence="7" id="KW-1185">Reference proteome</keyword>
<sequence>MNDKWATLDKTYLLPTYHRLPIAIAKATGNTLVDTEGKSYLDLFSGLAVNILGHSHPKILKTLHEQAEHFLHISNKFLNPPAITLAKRLVENSIPGKVFFTNSGAEATESLVKLVHKWSQSQGEGRRGFIVMKRSFHGRTLGAVRLTRQAHIYQDFPQPDIPVYEVDPEDVDGLRYWCEHERPAAILAEPILGAGGVQPLPIETLREMERLCRTHGILLCMDEIQTGIGRTGKLFAYQHAEIEPDLILFAKGVGGGLPLGGMIARHPLSEVFQPGDHGTTFAPSPLSAALGNAVLEVLLDDGGIEMGQRHAEHLWNGLHHLKEKHPQVITSISGKGMMIGIRTGLSAQTCTALQQQLMLKGYLIDIAQQTVIRLLPPLTLSTKETDAFISELDALFTQTTTD</sequence>
<evidence type="ECO:0000256" key="3">
    <source>
        <dbReference type="ARBA" id="ARBA00022679"/>
    </source>
</evidence>
<dbReference type="FunFam" id="3.40.640.10:FF:000004">
    <property type="entry name" value="Acetylornithine aminotransferase"/>
    <property type="match status" value="1"/>
</dbReference>
<dbReference type="PIRSF" id="PIRSF000521">
    <property type="entry name" value="Transaminase_4ab_Lys_Orn"/>
    <property type="match status" value="1"/>
</dbReference>
<dbReference type="InterPro" id="IPR015421">
    <property type="entry name" value="PyrdxlP-dep_Trfase_major"/>
</dbReference>
<protein>
    <submittedName>
        <fullName evidence="6">Acetylornithine aminotransferase</fullName>
    </submittedName>
</protein>
<dbReference type="InterPro" id="IPR015422">
    <property type="entry name" value="PyrdxlP-dep_Trfase_small"/>
</dbReference>
<evidence type="ECO:0000256" key="1">
    <source>
        <dbReference type="ARBA" id="ARBA00001933"/>
    </source>
</evidence>
<evidence type="ECO:0000256" key="4">
    <source>
        <dbReference type="ARBA" id="ARBA00022898"/>
    </source>
</evidence>
<dbReference type="PANTHER" id="PTHR11986">
    <property type="entry name" value="AMINOTRANSFERASE CLASS III"/>
    <property type="match status" value="1"/>
</dbReference>
<evidence type="ECO:0000256" key="5">
    <source>
        <dbReference type="RuleBase" id="RU003560"/>
    </source>
</evidence>
<dbReference type="InterPro" id="IPR049704">
    <property type="entry name" value="Aminotrans_3_PPA_site"/>
</dbReference>
<dbReference type="Gene3D" id="3.40.640.10">
    <property type="entry name" value="Type I PLP-dependent aspartate aminotransferase-like (Major domain)"/>
    <property type="match status" value="1"/>
</dbReference>
<dbReference type="EMBL" id="FPAA01000005">
    <property type="protein sequence ID" value="SFS63732.1"/>
    <property type="molecule type" value="Genomic_DNA"/>
</dbReference>
<dbReference type="SUPFAM" id="SSF53383">
    <property type="entry name" value="PLP-dependent transferases"/>
    <property type="match status" value="1"/>
</dbReference>
<dbReference type="InterPro" id="IPR015424">
    <property type="entry name" value="PyrdxlP-dep_Trfase"/>
</dbReference>
<proteinExistence type="inferred from homology"/>
<dbReference type="PANTHER" id="PTHR11986:SF79">
    <property type="entry name" value="ACETYLORNITHINE AMINOTRANSFERASE, MITOCHONDRIAL"/>
    <property type="match status" value="1"/>
</dbReference>
<dbReference type="GO" id="GO:0008483">
    <property type="term" value="F:transaminase activity"/>
    <property type="evidence" value="ECO:0007669"/>
    <property type="project" value="UniProtKB-KW"/>
</dbReference>
<name>A0A1I6RGA2_9BACL</name>
<dbReference type="Gene3D" id="3.90.1150.10">
    <property type="entry name" value="Aspartate Aminotransferase, domain 1"/>
    <property type="match status" value="1"/>
</dbReference>
<dbReference type="InterPro" id="IPR050103">
    <property type="entry name" value="Class-III_PLP-dep_AT"/>
</dbReference>
<dbReference type="InterPro" id="IPR005814">
    <property type="entry name" value="Aminotrans_3"/>
</dbReference>